<sequence>MKKGKKFRDSLELDVDAIKTPPKKKKKLHLGPKKQILSKYSIEIYDEEE</sequence>
<accession>A0AA37SM12</accession>
<comment type="caution">
    <text evidence="1">The sequence shown here is derived from an EMBL/GenBank/DDBJ whole genome shotgun (WGS) entry which is preliminary data.</text>
</comment>
<reference evidence="1" key="2">
    <citation type="submission" date="2023-01" db="EMBL/GenBank/DDBJ databases">
        <title>Draft genome sequence of Portibacter lacus strain NBRC 108769.</title>
        <authorList>
            <person name="Sun Q."/>
            <person name="Mori K."/>
        </authorList>
    </citation>
    <scope>NUCLEOTIDE SEQUENCE</scope>
    <source>
        <strain evidence="1">NBRC 108769</strain>
    </source>
</reference>
<organism evidence="1 2">
    <name type="scientific">Portibacter lacus</name>
    <dbReference type="NCBI Taxonomy" id="1099794"/>
    <lineage>
        <taxon>Bacteria</taxon>
        <taxon>Pseudomonadati</taxon>
        <taxon>Bacteroidota</taxon>
        <taxon>Saprospiria</taxon>
        <taxon>Saprospirales</taxon>
        <taxon>Haliscomenobacteraceae</taxon>
        <taxon>Portibacter</taxon>
    </lineage>
</organism>
<protein>
    <submittedName>
        <fullName evidence="1">Uncharacterized protein</fullName>
    </submittedName>
</protein>
<name>A0AA37SM12_9BACT</name>
<dbReference type="Proteomes" id="UP001156666">
    <property type="component" value="Unassembled WGS sequence"/>
</dbReference>
<gene>
    <name evidence="1" type="ORF">GCM10007940_17380</name>
</gene>
<keyword evidence="2" id="KW-1185">Reference proteome</keyword>
<dbReference type="AlphaFoldDB" id="A0AA37SM12"/>
<dbReference type="EMBL" id="BSOH01000007">
    <property type="protein sequence ID" value="GLR17123.1"/>
    <property type="molecule type" value="Genomic_DNA"/>
</dbReference>
<proteinExistence type="predicted"/>
<dbReference type="RefSeq" id="WP_235290699.1">
    <property type="nucleotide sequence ID" value="NZ_BSOH01000007.1"/>
</dbReference>
<reference evidence="1" key="1">
    <citation type="journal article" date="2014" name="Int. J. Syst. Evol. Microbiol.">
        <title>Complete genome sequence of Corynebacterium casei LMG S-19264T (=DSM 44701T), isolated from a smear-ripened cheese.</title>
        <authorList>
            <consortium name="US DOE Joint Genome Institute (JGI-PGF)"/>
            <person name="Walter F."/>
            <person name="Albersmeier A."/>
            <person name="Kalinowski J."/>
            <person name="Ruckert C."/>
        </authorList>
    </citation>
    <scope>NUCLEOTIDE SEQUENCE</scope>
    <source>
        <strain evidence="1">NBRC 108769</strain>
    </source>
</reference>
<evidence type="ECO:0000313" key="1">
    <source>
        <dbReference type="EMBL" id="GLR17123.1"/>
    </source>
</evidence>
<evidence type="ECO:0000313" key="2">
    <source>
        <dbReference type="Proteomes" id="UP001156666"/>
    </source>
</evidence>